<dbReference type="PANTHER" id="PTHR22600:SF57">
    <property type="entry name" value="BETA-N-ACETYLHEXOSAMINIDASE"/>
    <property type="match status" value="1"/>
</dbReference>
<sequence>MKRYGLKDENELQKHFAKRISDIVKARGREFIGWDEMLDDGLVEGAIVMSWRDAKGGIEAVKLGHKAIMTPMLHSYFNIAQKEKEDSLCHRQWLVPLKAVYDFEPVPDSLTVSQAALVLGGQGCMWTEYFSNVSALEYGIFPRLSAMAEVYWSQKSRRNWHFFAQKILDQYKRYDLWGANYSDHFLKTGK</sequence>
<comment type="caution">
    <text evidence="6">The sequence shown here is derived from an EMBL/GenBank/DDBJ whole genome shotgun (WGS) entry which is preliminary data.</text>
</comment>
<dbReference type="SUPFAM" id="SSF51445">
    <property type="entry name" value="(Trans)glycosidases"/>
    <property type="match status" value="1"/>
</dbReference>
<proteinExistence type="inferred from homology"/>
<dbReference type="GO" id="GO:0030203">
    <property type="term" value="P:glycosaminoglycan metabolic process"/>
    <property type="evidence" value="ECO:0007669"/>
    <property type="project" value="TreeGrafter"/>
</dbReference>
<gene>
    <name evidence="6" type="ORF">SDC9_91960</name>
</gene>
<keyword evidence="4" id="KW-0378">Hydrolase</keyword>
<comment type="catalytic activity">
    <reaction evidence="1">
        <text>Hydrolysis of terminal non-reducing N-acetyl-D-hexosamine residues in N-acetyl-beta-D-hexosaminides.</text>
        <dbReference type="EC" id="3.2.1.52"/>
    </reaction>
</comment>
<evidence type="ECO:0000256" key="1">
    <source>
        <dbReference type="ARBA" id="ARBA00001231"/>
    </source>
</evidence>
<name>A0A645A690_9ZZZZ</name>
<evidence type="ECO:0000256" key="2">
    <source>
        <dbReference type="ARBA" id="ARBA00006285"/>
    </source>
</evidence>
<protein>
    <recommendedName>
        <fullName evidence="3">beta-N-acetylhexosaminidase</fullName>
        <ecNumber evidence="3">3.2.1.52</ecNumber>
    </recommendedName>
</protein>
<dbReference type="EMBL" id="VSSQ01010810">
    <property type="protein sequence ID" value="MPM45274.1"/>
    <property type="molecule type" value="Genomic_DNA"/>
</dbReference>
<dbReference type="PANTHER" id="PTHR22600">
    <property type="entry name" value="BETA-HEXOSAMINIDASE"/>
    <property type="match status" value="1"/>
</dbReference>
<evidence type="ECO:0000256" key="3">
    <source>
        <dbReference type="ARBA" id="ARBA00012663"/>
    </source>
</evidence>
<organism evidence="6">
    <name type="scientific">bioreactor metagenome</name>
    <dbReference type="NCBI Taxonomy" id="1076179"/>
    <lineage>
        <taxon>unclassified sequences</taxon>
        <taxon>metagenomes</taxon>
        <taxon>ecological metagenomes</taxon>
    </lineage>
</organism>
<feature type="domain" description="Glycoside hydrolase family 20 catalytic" evidence="5">
    <location>
        <begin position="1"/>
        <end position="154"/>
    </location>
</feature>
<dbReference type="Pfam" id="PF00728">
    <property type="entry name" value="Glyco_hydro_20"/>
    <property type="match status" value="1"/>
</dbReference>
<dbReference type="GO" id="GO:0004563">
    <property type="term" value="F:beta-N-acetylhexosaminidase activity"/>
    <property type="evidence" value="ECO:0007669"/>
    <property type="project" value="UniProtKB-EC"/>
</dbReference>
<dbReference type="PRINTS" id="PR00738">
    <property type="entry name" value="GLHYDRLASE20"/>
</dbReference>
<accession>A0A645A690</accession>
<comment type="similarity">
    <text evidence="2">Belongs to the glycosyl hydrolase 20 family.</text>
</comment>
<reference evidence="6" key="1">
    <citation type="submission" date="2019-08" db="EMBL/GenBank/DDBJ databases">
        <authorList>
            <person name="Kucharzyk K."/>
            <person name="Murdoch R.W."/>
            <person name="Higgins S."/>
            <person name="Loffler F."/>
        </authorList>
    </citation>
    <scope>NUCLEOTIDE SEQUENCE</scope>
</reference>
<dbReference type="EC" id="3.2.1.52" evidence="3"/>
<dbReference type="InterPro" id="IPR015883">
    <property type="entry name" value="Glyco_hydro_20_cat"/>
</dbReference>
<evidence type="ECO:0000256" key="4">
    <source>
        <dbReference type="ARBA" id="ARBA00022801"/>
    </source>
</evidence>
<dbReference type="Gene3D" id="3.20.20.80">
    <property type="entry name" value="Glycosidases"/>
    <property type="match status" value="1"/>
</dbReference>
<dbReference type="InterPro" id="IPR025705">
    <property type="entry name" value="Beta_hexosaminidase_sua/sub"/>
</dbReference>
<dbReference type="InterPro" id="IPR017853">
    <property type="entry name" value="GH"/>
</dbReference>
<evidence type="ECO:0000313" key="6">
    <source>
        <dbReference type="EMBL" id="MPM45274.1"/>
    </source>
</evidence>
<dbReference type="GO" id="GO:0005975">
    <property type="term" value="P:carbohydrate metabolic process"/>
    <property type="evidence" value="ECO:0007669"/>
    <property type="project" value="InterPro"/>
</dbReference>
<dbReference type="AlphaFoldDB" id="A0A645A690"/>
<evidence type="ECO:0000259" key="5">
    <source>
        <dbReference type="Pfam" id="PF00728"/>
    </source>
</evidence>
<dbReference type="GO" id="GO:0016020">
    <property type="term" value="C:membrane"/>
    <property type="evidence" value="ECO:0007669"/>
    <property type="project" value="TreeGrafter"/>
</dbReference>